<dbReference type="SUPFAM" id="SSF46689">
    <property type="entry name" value="Homeodomain-like"/>
    <property type="match status" value="1"/>
</dbReference>
<evidence type="ECO:0000256" key="2">
    <source>
        <dbReference type="ARBA" id="ARBA00023125"/>
    </source>
</evidence>
<protein>
    <submittedName>
        <fullName evidence="6">Transcriptional regulator, TetR family</fullName>
    </submittedName>
</protein>
<keyword evidence="7" id="KW-1185">Reference proteome</keyword>
<evidence type="ECO:0000313" key="7">
    <source>
        <dbReference type="Proteomes" id="UP000001963"/>
    </source>
</evidence>
<evidence type="ECO:0000313" key="6">
    <source>
        <dbReference type="EMBL" id="ABI62442.1"/>
    </source>
</evidence>
<dbReference type="Pfam" id="PF00440">
    <property type="entry name" value="TetR_N"/>
    <property type="match status" value="1"/>
</dbReference>
<evidence type="ECO:0000256" key="4">
    <source>
        <dbReference type="PROSITE-ProRule" id="PRU00335"/>
    </source>
</evidence>
<keyword evidence="3" id="KW-0804">Transcription</keyword>
<proteinExistence type="predicted"/>
<keyword evidence="1" id="KW-0805">Transcription regulation</keyword>
<organism evidence="6 7">
    <name type="scientific">Granulibacter bethesdensis (strain ATCC BAA-1260 / CGDNIH1)</name>
    <dbReference type="NCBI Taxonomy" id="391165"/>
    <lineage>
        <taxon>Bacteria</taxon>
        <taxon>Pseudomonadati</taxon>
        <taxon>Pseudomonadota</taxon>
        <taxon>Alphaproteobacteria</taxon>
        <taxon>Acetobacterales</taxon>
        <taxon>Acetobacteraceae</taxon>
        <taxon>Granulibacter</taxon>
    </lineage>
</organism>
<dbReference type="InterPro" id="IPR001647">
    <property type="entry name" value="HTH_TetR"/>
</dbReference>
<evidence type="ECO:0000256" key="3">
    <source>
        <dbReference type="ARBA" id="ARBA00023163"/>
    </source>
</evidence>
<feature type="DNA-binding region" description="H-T-H motif" evidence="4">
    <location>
        <begin position="46"/>
        <end position="65"/>
    </location>
</feature>
<gene>
    <name evidence="6" type="ordered locus">GbCGDNIH1_1544</name>
</gene>
<sequence>MVSGKPVFNRGEDCKHSMGRHRAFDADSALLAALHVFWRNGFEGASLSDLTEAMGITRPSLYATYGNKEALFHKALDKYEALYLSFFAHALEAGSARDVVSQVLTGFADLQAPQDHPPGCMDTNCALVCSEAAEPIRRELIRRRKMDEDRLCERLERARAEGDLPSSACPATLARFVMTVAQGMSVQAASGVDHAGLRQIVQTALQAFPAHS</sequence>
<dbReference type="eggNOG" id="COG1309">
    <property type="taxonomic scope" value="Bacteria"/>
</dbReference>
<reference evidence="6 7" key="1">
    <citation type="journal article" date="2007" name="J. Bacteriol.">
        <title>Genome sequence analysis of the emerging human pathogenic acetic acid bacterium Granulibacter bethesdensis.</title>
        <authorList>
            <person name="Greenberg D.E."/>
            <person name="Porcella S.F."/>
            <person name="Zelazny A.M."/>
            <person name="Virtaneva K."/>
            <person name="Sturdevant D.E."/>
            <person name="Kupko J.J.III."/>
            <person name="Barbian K.D."/>
            <person name="Babar A."/>
            <person name="Dorward D.W."/>
            <person name="Holland S.M."/>
        </authorList>
    </citation>
    <scope>NUCLEOTIDE SEQUENCE [LARGE SCALE GENOMIC DNA]</scope>
    <source>
        <strain evidence="7">ATCC BAA-1260 / CGDNIH1</strain>
    </source>
</reference>
<dbReference type="InterPro" id="IPR036271">
    <property type="entry name" value="Tet_transcr_reg_TetR-rel_C_sf"/>
</dbReference>
<dbReference type="PANTHER" id="PTHR47506">
    <property type="entry name" value="TRANSCRIPTIONAL REGULATORY PROTEIN"/>
    <property type="match status" value="1"/>
</dbReference>
<evidence type="ECO:0000259" key="5">
    <source>
        <dbReference type="PROSITE" id="PS50977"/>
    </source>
</evidence>
<dbReference type="PROSITE" id="PS50977">
    <property type="entry name" value="HTH_TETR_2"/>
    <property type="match status" value="1"/>
</dbReference>
<dbReference type="AlphaFoldDB" id="Q0BRW0"/>
<dbReference type="InterPro" id="IPR009057">
    <property type="entry name" value="Homeodomain-like_sf"/>
</dbReference>
<dbReference type="SUPFAM" id="SSF48498">
    <property type="entry name" value="Tetracyclin repressor-like, C-terminal domain"/>
    <property type="match status" value="1"/>
</dbReference>
<keyword evidence="2 4" id="KW-0238">DNA-binding</keyword>
<accession>Q0BRW0</accession>
<dbReference type="EMBL" id="CP000394">
    <property type="protein sequence ID" value="ABI62442.1"/>
    <property type="molecule type" value="Genomic_DNA"/>
</dbReference>
<name>Q0BRW0_GRABC</name>
<dbReference type="GO" id="GO:0003677">
    <property type="term" value="F:DNA binding"/>
    <property type="evidence" value="ECO:0007669"/>
    <property type="project" value="UniProtKB-UniRule"/>
</dbReference>
<dbReference type="Proteomes" id="UP000001963">
    <property type="component" value="Chromosome"/>
</dbReference>
<dbReference type="HOGENOM" id="CLU_069356_28_0_5"/>
<dbReference type="Gene3D" id="1.10.10.60">
    <property type="entry name" value="Homeodomain-like"/>
    <property type="match status" value="1"/>
</dbReference>
<dbReference type="STRING" id="391165.GbCGDNIH1_1544"/>
<dbReference type="PANTHER" id="PTHR47506:SF1">
    <property type="entry name" value="HTH-TYPE TRANSCRIPTIONAL REGULATOR YJDC"/>
    <property type="match status" value="1"/>
</dbReference>
<dbReference type="Gene3D" id="1.10.357.10">
    <property type="entry name" value="Tetracycline Repressor, domain 2"/>
    <property type="match status" value="1"/>
</dbReference>
<dbReference type="KEGG" id="gbe:GbCGDNIH1_1544"/>
<feature type="domain" description="HTH tetR-type" evidence="5">
    <location>
        <begin position="23"/>
        <end position="83"/>
    </location>
</feature>
<evidence type="ECO:0000256" key="1">
    <source>
        <dbReference type="ARBA" id="ARBA00023015"/>
    </source>
</evidence>